<dbReference type="Pfam" id="PF17765">
    <property type="entry name" value="MLTR_LBD"/>
    <property type="match status" value="1"/>
</dbReference>
<reference evidence="3" key="1">
    <citation type="journal article" date="2019" name="Int. J. Syst. Evol. Microbiol.">
        <title>The Global Catalogue of Microorganisms (GCM) 10K type strain sequencing project: providing services to taxonomists for standard genome sequencing and annotation.</title>
        <authorList>
            <consortium name="The Broad Institute Genomics Platform"/>
            <consortium name="The Broad Institute Genome Sequencing Center for Infectious Disease"/>
            <person name="Wu L."/>
            <person name="Ma J."/>
        </authorList>
    </citation>
    <scope>NUCLEOTIDE SEQUENCE [LARGE SCALE GENOMIC DNA]</scope>
    <source>
        <strain evidence="3">JCM 16898</strain>
    </source>
</reference>
<name>A0ABP6XH06_9PSEU</name>
<proteinExistence type="predicted"/>
<protein>
    <recommendedName>
        <fullName evidence="1">MmyB-like transcription regulator ligand binding domain-containing protein</fullName>
    </recommendedName>
</protein>
<comment type="caution">
    <text evidence="2">The sequence shown here is derived from an EMBL/GenBank/DDBJ whole genome shotgun (WGS) entry which is preliminary data.</text>
</comment>
<evidence type="ECO:0000313" key="3">
    <source>
        <dbReference type="Proteomes" id="UP001500689"/>
    </source>
</evidence>
<keyword evidence="3" id="KW-1185">Reference proteome</keyword>
<evidence type="ECO:0000313" key="2">
    <source>
        <dbReference type="EMBL" id="GAA3566615.1"/>
    </source>
</evidence>
<sequence length="73" mass="8252">MACDGAGELSAVRPVFRSWWAEHDVRAYEPARKTIRHARLGALELHQLQRVPARQPRLRVLVPVDDATRAARG</sequence>
<accession>A0ABP6XH06</accession>
<feature type="domain" description="MmyB-like transcription regulator ligand binding" evidence="1">
    <location>
        <begin position="7"/>
        <end position="70"/>
    </location>
</feature>
<dbReference type="Proteomes" id="UP001500689">
    <property type="component" value="Unassembled WGS sequence"/>
</dbReference>
<dbReference type="RefSeq" id="WP_344865477.1">
    <property type="nucleotide sequence ID" value="NZ_BAAAZN010000014.1"/>
</dbReference>
<dbReference type="InterPro" id="IPR041413">
    <property type="entry name" value="MLTR_LBD"/>
</dbReference>
<organism evidence="2 3">
    <name type="scientific">Amycolatopsis ultiminotia</name>
    <dbReference type="NCBI Taxonomy" id="543629"/>
    <lineage>
        <taxon>Bacteria</taxon>
        <taxon>Bacillati</taxon>
        <taxon>Actinomycetota</taxon>
        <taxon>Actinomycetes</taxon>
        <taxon>Pseudonocardiales</taxon>
        <taxon>Pseudonocardiaceae</taxon>
        <taxon>Amycolatopsis</taxon>
    </lineage>
</organism>
<gene>
    <name evidence="2" type="ORF">GCM10022222_58130</name>
</gene>
<dbReference type="Gene3D" id="3.30.450.180">
    <property type="match status" value="1"/>
</dbReference>
<dbReference type="EMBL" id="BAAAZN010000014">
    <property type="protein sequence ID" value="GAA3566615.1"/>
    <property type="molecule type" value="Genomic_DNA"/>
</dbReference>
<evidence type="ECO:0000259" key="1">
    <source>
        <dbReference type="Pfam" id="PF17765"/>
    </source>
</evidence>